<sequence length="746" mass="84465">MQTDPSNTLFQQAVAFVTQTGEHLFLTGKAGTGKTTFLKYIRENCFKKLAVVAPTGVAAINAGGVTIHSFFQLPFGLYLPDYPGAWGNTDNKVYNKNQLLSQLRLSAAKRELIRELDLLIIDEISMVRADVLDAMDAVLRAIRRRPETPFGGIQLLYIGDLFQLPPVVKDTERSLMRNTYLSPFFFDAEVIREAPPVCLELQHIYRQQDPLFIRCLNNVRNNCCTQDDLDLLDEHYRPDFSPREDDGFITLASHNYIADAINREQLARLPGKVYRPEAVIEGDFPEQAYPTERELRLKTGAQVMFIKNDKGEKRRFFNGKIGVLRKIDEKGKKLHIAFPGEPDLLELSPETWKNIRYGYDAEDDRIEEQEIGAFTQYPIRLAWAITIHKSQGLTFDKAIIDAGAAFAPGQVYVALSRLRGLDGLVLRTRIRPGSILTETRIRLFSEAALGEEKIQRHLEAAQRAFVRQSLLQAFDWEKLAEKTRAFPAANRRGKSSGPEDAVWYAGINRAASEQLQVAEKFRGQLEGLLEQAEPDDYEQLHTRTEKAARWFAEQLEEKLTGPTRAYINLIKTKARAKKRLTLLQDLLLVFERKKQQVLQAIAVTEGLRRSFQLPQLMEQVAGLQRPQVEVPAAEEKESKPEKGATRRISLKMFREGKSVADIATERGLTPGTIEGHLATFVETGEIDIYQLVTPAKLATILNALNEDPRGGAAGIRKKLGNLFSFGEIKAAMLFRQWEKQQKAERR</sequence>
<keyword evidence="3" id="KW-1185">Reference proteome</keyword>
<evidence type="ECO:0000313" key="3">
    <source>
        <dbReference type="Proteomes" id="UP001501207"/>
    </source>
</evidence>
<dbReference type="Pfam" id="PF14493">
    <property type="entry name" value="HTH_40"/>
    <property type="match status" value="1"/>
</dbReference>
<dbReference type="InterPro" id="IPR027417">
    <property type="entry name" value="P-loop_NTPase"/>
</dbReference>
<dbReference type="Proteomes" id="UP001501207">
    <property type="component" value="Unassembled WGS sequence"/>
</dbReference>
<reference evidence="3" key="1">
    <citation type="journal article" date="2019" name="Int. J. Syst. Evol. Microbiol.">
        <title>The Global Catalogue of Microorganisms (GCM) 10K type strain sequencing project: providing services to taxonomists for standard genome sequencing and annotation.</title>
        <authorList>
            <consortium name="The Broad Institute Genomics Platform"/>
            <consortium name="The Broad Institute Genome Sequencing Center for Infectious Disease"/>
            <person name="Wu L."/>
            <person name="Ma J."/>
        </authorList>
    </citation>
    <scope>NUCLEOTIDE SEQUENCE [LARGE SCALE GENOMIC DNA]</scope>
    <source>
        <strain evidence="3">JCM 17664</strain>
    </source>
</reference>
<evidence type="ECO:0000313" key="2">
    <source>
        <dbReference type="EMBL" id="GAA4300315.1"/>
    </source>
</evidence>
<dbReference type="Pfam" id="PF05970">
    <property type="entry name" value="PIF1"/>
    <property type="match status" value="1"/>
</dbReference>
<dbReference type="RefSeq" id="WP_344973660.1">
    <property type="nucleotide sequence ID" value="NZ_BAABFN010000001.1"/>
</dbReference>
<dbReference type="PANTHER" id="PTHR47642:SF7">
    <property type="entry name" value="ATP-DEPENDENT DNA HELICASE PIF1"/>
    <property type="match status" value="1"/>
</dbReference>
<dbReference type="SMART" id="SM00382">
    <property type="entry name" value="AAA"/>
    <property type="match status" value="1"/>
</dbReference>
<dbReference type="Gene3D" id="2.30.30.940">
    <property type="match status" value="1"/>
</dbReference>
<organism evidence="2 3">
    <name type="scientific">Compostibacter hankyongensis</name>
    <dbReference type="NCBI Taxonomy" id="1007089"/>
    <lineage>
        <taxon>Bacteria</taxon>
        <taxon>Pseudomonadati</taxon>
        <taxon>Bacteroidota</taxon>
        <taxon>Chitinophagia</taxon>
        <taxon>Chitinophagales</taxon>
        <taxon>Chitinophagaceae</taxon>
        <taxon>Compostibacter</taxon>
    </lineage>
</organism>
<dbReference type="InterPro" id="IPR003593">
    <property type="entry name" value="AAA+_ATPase"/>
</dbReference>
<accession>A0ABP8FC54</accession>
<dbReference type="CDD" id="cd18809">
    <property type="entry name" value="SF1_C_RecD"/>
    <property type="match status" value="1"/>
</dbReference>
<comment type="caution">
    <text evidence="2">The sequence shown here is derived from an EMBL/GenBank/DDBJ whole genome shotgun (WGS) entry which is preliminary data.</text>
</comment>
<dbReference type="SUPFAM" id="SSF52540">
    <property type="entry name" value="P-loop containing nucleoside triphosphate hydrolases"/>
    <property type="match status" value="2"/>
</dbReference>
<dbReference type="EMBL" id="BAABFN010000001">
    <property type="protein sequence ID" value="GAA4300315.1"/>
    <property type="molecule type" value="Genomic_DNA"/>
</dbReference>
<protein>
    <submittedName>
        <fullName evidence="2">Helix-turn-helix domain-containing protein</fullName>
    </submittedName>
</protein>
<gene>
    <name evidence="2" type="ORF">GCM10023143_01160</name>
</gene>
<evidence type="ECO:0000259" key="1">
    <source>
        <dbReference type="SMART" id="SM00382"/>
    </source>
</evidence>
<name>A0ABP8FC54_9BACT</name>
<feature type="domain" description="AAA+ ATPase" evidence="1">
    <location>
        <begin position="20"/>
        <end position="160"/>
    </location>
</feature>
<dbReference type="InterPro" id="IPR010285">
    <property type="entry name" value="DNA_helicase_pif1-like_DEAD"/>
</dbReference>
<dbReference type="InterPro" id="IPR051055">
    <property type="entry name" value="PIF1_helicase"/>
</dbReference>
<dbReference type="InterPro" id="IPR029491">
    <property type="entry name" value="Helicase_HTH"/>
</dbReference>
<dbReference type="PANTHER" id="PTHR47642">
    <property type="entry name" value="ATP-DEPENDENT DNA HELICASE"/>
    <property type="match status" value="1"/>
</dbReference>
<proteinExistence type="predicted"/>
<dbReference type="Gene3D" id="3.40.50.300">
    <property type="entry name" value="P-loop containing nucleotide triphosphate hydrolases"/>
    <property type="match status" value="2"/>
</dbReference>